<gene>
    <name evidence="1" type="ORF">BV22DRAFT_352889</name>
</gene>
<name>A0ACB8BNM5_9AGAM</name>
<sequence length="156" mass="17333">MGKQRPCGSFSREESCPARNLKHEVIPRCHYFSQFQAPGLPMVVTTDDKDYGPFTSADYCFDDLDSDNGSVDSIESFAIAHPPTQLEHTSKLEKTLLDNLALVAGSVRVDTLGISLFLAFVCWGVPGVSKSRRFDTSGQRSWSKRSCLRSSDTYRS</sequence>
<protein>
    <submittedName>
        <fullName evidence="1">Uncharacterized protein</fullName>
    </submittedName>
</protein>
<evidence type="ECO:0000313" key="1">
    <source>
        <dbReference type="EMBL" id="KAH7926477.1"/>
    </source>
</evidence>
<reference evidence="1" key="1">
    <citation type="journal article" date="2021" name="New Phytol.">
        <title>Evolutionary innovations through gain and loss of genes in the ectomycorrhizal Boletales.</title>
        <authorList>
            <person name="Wu G."/>
            <person name="Miyauchi S."/>
            <person name="Morin E."/>
            <person name="Kuo A."/>
            <person name="Drula E."/>
            <person name="Varga T."/>
            <person name="Kohler A."/>
            <person name="Feng B."/>
            <person name="Cao Y."/>
            <person name="Lipzen A."/>
            <person name="Daum C."/>
            <person name="Hundley H."/>
            <person name="Pangilinan J."/>
            <person name="Johnson J."/>
            <person name="Barry K."/>
            <person name="LaButti K."/>
            <person name="Ng V."/>
            <person name="Ahrendt S."/>
            <person name="Min B."/>
            <person name="Choi I.G."/>
            <person name="Park H."/>
            <person name="Plett J.M."/>
            <person name="Magnuson J."/>
            <person name="Spatafora J.W."/>
            <person name="Nagy L.G."/>
            <person name="Henrissat B."/>
            <person name="Grigoriev I.V."/>
            <person name="Yang Z.L."/>
            <person name="Xu J."/>
            <person name="Martin F.M."/>
        </authorList>
    </citation>
    <scope>NUCLEOTIDE SEQUENCE</scope>
    <source>
        <strain evidence="1">KUC20120723A-06</strain>
    </source>
</reference>
<accession>A0ACB8BNM5</accession>
<proteinExistence type="predicted"/>
<keyword evidence="2" id="KW-1185">Reference proteome</keyword>
<comment type="caution">
    <text evidence="1">The sequence shown here is derived from an EMBL/GenBank/DDBJ whole genome shotgun (WGS) entry which is preliminary data.</text>
</comment>
<dbReference type="Proteomes" id="UP000790709">
    <property type="component" value="Unassembled WGS sequence"/>
</dbReference>
<organism evidence="1 2">
    <name type="scientific">Leucogyrophana mollusca</name>
    <dbReference type="NCBI Taxonomy" id="85980"/>
    <lineage>
        <taxon>Eukaryota</taxon>
        <taxon>Fungi</taxon>
        <taxon>Dikarya</taxon>
        <taxon>Basidiomycota</taxon>
        <taxon>Agaricomycotina</taxon>
        <taxon>Agaricomycetes</taxon>
        <taxon>Agaricomycetidae</taxon>
        <taxon>Boletales</taxon>
        <taxon>Boletales incertae sedis</taxon>
        <taxon>Leucogyrophana</taxon>
    </lineage>
</organism>
<evidence type="ECO:0000313" key="2">
    <source>
        <dbReference type="Proteomes" id="UP000790709"/>
    </source>
</evidence>
<dbReference type="EMBL" id="MU266382">
    <property type="protein sequence ID" value="KAH7926477.1"/>
    <property type="molecule type" value="Genomic_DNA"/>
</dbReference>